<gene>
    <name evidence="7" type="ORF">DUI87_22138</name>
</gene>
<keyword evidence="5" id="KW-0472">Membrane</keyword>
<organism evidence="7 8">
    <name type="scientific">Hirundo rustica rustica</name>
    <dbReference type="NCBI Taxonomy" id="333673"/>
    <lineage>
        <taxon>Eukaryota</taxon>
        <taxon>Metazoa</taxon>
        <taxon>Chordata</taxon>
        <taxon>Craniata</taxon>
        <taxon>Vertebrata</taxon>
        <taxon>Euteleostomi</taxon>
        <taxon>Archelosauria</taxon>
        <taxon>Archosauria</taxon>
        <taxon>Dinosauria</taxon>
        <taxon>Saurischia</taxon>
        <taxon>Theropoda</taxon>
        <taxon>Coelurosauria</taxon>
        <taxon>Aves</taxon>
        <taxon>Neognathae</taxon>
        <taxon>Neoaves</taxon>
        <taxon>Telluraves</taxon>
        <taxon>Australaves</taxon>
        <taxon>Passeriformes</taxon>
        <taxon>Sylvioidea</taxon>
        <taxon>Hirundinidae</taxon>
        <taxon>Hirundo</taxon>
    </lineage>
</organism>
<dbReference type="EMBL" id="QRBI01000138">
    <property type="protein sequence ID" value="RMC01349.1"/>
    <property type="molecule type" value="Genomic_DNA"/>
</dbReference>
<dbReference type="InterPro" id="IPR000742">
    <property type="entry name" value="EGF"/>
</dbReference>
<feature type="domain" description="EGF-like" evidence="6">
    <location>
        <begin position="80"/>
        <end position="112"/>
    </location>
</feature>
<proteinExistence type="predicted"/>
<feature type="region of interest" description="Disordered" evidence="4">
    <location>
        <begin position="174"/>
        <end position="201"/>
    </location>
</feature>
<dbReference type="PROSITE" id="PS01186">
    <property type="entry name" value="EGF_2"/>
    <property type="match status" value="1"/>
</dbReference>
<evidence type="ECO:0000313" key="7">
    <source>
        <dbReference type="EMBL" id="RMC01349.1"/>
    </source>
</evidence>
<evidence type="ECO:0000256" key="2">
    <source>
        <dbReference type="ARBA" id="ARBA00023157"/>
    </source>
</evidence>
<comment type="caution">
    <text evidence="7">The sequence shown here is derived from an EMBL/GenBank/DDBJ whole genome shotgun (WGS) entry which is preliminary data.</text>
</comment>
<comment type="caution">
    <text evidence="3">Lacks conserved residue(s) required for the propagation of feature annotation.</text>
</comment>
<keyword evidence="2 3" id="KW-1015">Disulfide bond</keyword>
<dbReference type="Proteomes" id="UP000269221">
    <property type="component" value="Unassembled WGS sequence"/>
</dbReference>
<accession>A0A3M0JKJ6</accession>
<protein>
    <recommendedName>
        <fullName evidence="6">EGF-like domain-containing protein</fullName>
    </recommendedName>
</protein>
<dbReference type="STRING" id="333673.A0A3M0JKJ6"/>
<feature type="disulfide bond" evidence="3">
    <location>
        <begin position="84"/>
        <end position="94"/>
    </location>
</feature>
<dbReference type="InterPro" id="IPR006586">
    <property type="entry name" value="ADAM_Cys-rich"/>
</dbReference>
<dbReference type="Pfam" id="PF07974">
    <property type="entry name" value="EGF_2"/>
    <property type="match status" value="1"/>
</dbReference>
<dbReference type="InterPro" id="IPR013111">
    <property type="entry name" value="EGF_extracell"/>
</dbReference>
<evidence type="ECO:0000259" key="6">
    <source>
        <dbReference type="PROSITE" id="PS50026"/>
    </source>
</evidence>
<feature type="transmembrane region" description="Helical" evidence="5">
    <location>
        <begin position="133"/>
        <end position="156"/>
    </location>
</feature>
<dbReference type="OrthoDB" id="5951731at2759"/>
<feature type="disulfide bond" evidence="3">
    <location>
        <begin position="102"/>
        <end position="111"/>
    </location>
</feature>
<dbReference type="AlphaFoldDB" id="A0A3M0JKJ6"/>
<evidence type="ECO:0000313" key="8">
    <source>
        <dbReference type="Proteomes" id="UP000269221"/>
    </source>
</evidence>
<evidence type="ECO:0000256" key="4">
    <source>
        <dbReference type="SAM" id="MobiDB-lite"/>
    </source>
</evidence>
<keyword evidence="8" id="KW-1185">Reference proteome</keyword>
<dbReference type="Gene3D" id="2.60.120.260">
    <property type="entry name" value="Galactose-binding domain-like"/>
    <property type="match status" value="1"/>
</dbReference>
<sequence length="201" mass="22371">MCGKIQCQSSAKKPQGTNTVSIDTTIRFKGREVKCRGTFVYSAKDDQEDLSDPGLVLTGTKCGDGMVCKDRRCQNASLFELEKCVSRCHGHGVCNSNKNCHCDPGWAPPFCEKPGLGGSVDSGPVQSHNHESILIAVLVIFLFLLPALTLSIYYWYRQENSLLSRWIRETRHRSQERCRPMPPQRPVPAIKAQATSLSSKK</sequence>
<evidence type="ECO:0000256" key="3">
    <source>
        <dbReference type="PROSITE-ProRule" id="PRU00076"/>
    </source>
</evidence>
<name>A0A3M0JKJ6_HIRRU</name>
<evidence type="ECO:0000256" key="1">
    <source>
        <dbReference type="ARBA" id="ARBA00022536"/>
    </source>
</evidence>
<keyword evidence="5" id="KW-0812">Transmembrane</keyword>
<dbReference type="PANTHER" id="PTHR11905:SF38">
    <property type="entry name" value="DISINTEGRIN AND METALLOPROTEINASE DOMAIN-CONTAINING PROTEIN 33"/>
    <property type="match status" value="1"/>
</dbReference>
<dbReference type="SMART" id="SM00608">
    <property type="entry name" value="ACR"/>
    <property type="match status" value="1"/>
</dbReference>
<keyword evidence="5" id="KW-1133">Transmembrane helix</keyword>
<keyword evidence="1 3" id="KW-0245">EGF-like domain</keyword>
<evidence type="ECO:0000256" key="5">
    <source>
        <dbReference type="SAM" id="Phobius"/>
    </source>
</evidence>
<dbReference type="PANTHER" id="PTHR11905">
    <property type="entry name" value="ADAM A DISINTEGRIN AND METALLOPROTEASE DOMAIN"/>
    <property type="match status" value="1"/>
</dbReference>
<dbReference type="PROSITE" id="PS50026">
    <property type="entry name" value="EGF_3"/>
    <property type="match status" value="1"/>
</dbReference>
<reference evidence="7 8" key="1">
    <citation type="submission" date="2018-07" db="EMBL/GenBank/DDBJ databases">
        <title>A high quality draft genome assembly of the barn swallow (H. rustica rustica).</title>
        <authorList>
            <person name="Formenti G."/>
            <person name="Chiara M."/>
            <person name="Poveda L."/>
            <person name="Francoijs K.-J."/>
            <person name="Bonisoli-Alquati A."/>
            <person name="Canova L."/>
            <person name="Gianfranceschi L."/>
            <person name="Horner D.S."/>
            <person name="Saino N."/>
        </authorList>
    </citation>
    <scope>NUCLEOTIDE SEQUENCE [LARGE SCALE GENOMIC DNA]</scope>
    <source>
        <strain evidence="7">Chelidonia</strain>
        <tissue evidence="7">Blood</tissue>
    </source>
</reference>